<keyword evidence="2" id="KW-0808">Transferase</keyword>
<dbReference type="PANTHER" id="PTHR43451">
    <property type="entry name" value="ACETYLTRANSFERASE (GNAT) FAMILY PROTEIN"/>
    <property type="match status" value="1"/>
</dbReference>
<dbReference type="CDD" id="cd04301">
    <property type="entry name" value="NAT_SF"/>
    <property type="match status" value="1"/>
</dbReference>
<name>A0A2N6UKT1_9FIRM</name>
<proteinExistence type="predicted"/>
<accession>A0A2N6UKT1</accession>
<comment type="caution">
    <text evidence="2">The sequence shown here is derived from an EMBL/GenBank/DDBJ whole genome shotgun (WGS) entry which is preliminary data.</text>
</comment>
<dbReference type="Gene3D" id="3.40.630.30">
    <property type="match status" value="1"/>
</dbReference>
<dbReference type="PROSITE" id="PS51186">
    <property type="entry name" value="GNAT"/>
    <property type="match status" value="1"/>
</dbReference>
<dbReference type="Proteomes" id="UP000235658">
    <property type="component" value="Unassembled WGS sequence"/>
</dbReference>
<dbReference type="SUPFAM" id="SSF55729">
    <property type="entry name" value="Acyl-CoA N-acyltransferases (Nat)"/>
    <property type="match status" value="1"/>
</dbReference>
<evidence type="ECO:0000313" key="2">
    <source>
        <dbReference type="EMBL" id="PMC82415.1"/>
    </source>
</evidence>
<dbReference type="InterPro" id="IPR016181">
    <property type="entry name" value="Acyl_CoA_acyltransferase"/>
</dbReference>
<dbReference type="GeneID" id="84577837"/>
<dbReference type="InterPro" id="IPR052564">
    <property type="entry name" value="N-acetyltrans/Recomb-assoc"/>
</dbReference>
<reference evidence="2 3" key="1">
    <citation type="submission" date="2017-09" db="EMBL/GenBank/DDBJ databases">
        <title>Bacterial strain isolated from the female urinary microbiota.</title>
        <authorList>
            <person name="Thomas-White K."/>
            <person name="Kumar N."/>
            <person name="Forster S."/>
            <person name="Putonti C."/>
            <person name="Lawley T."/>
            <person name="Wolfe A.J."/>
        </authorList>
    </citation>
    <scope>NUCLEOTIDE SEQUENCE [LARGE SCALE GENOMIC DNA]</scope>
    <source>
        <strain evidence="2 3">UMB0204</strain>
    </source>
</reference>
<sequence>MKKTIYIRRFQEKDAKEVSELIIKTLRTTNIKDYSKDYIEKGVRILNSENIKQKAKIRHFYVVCHGEKIIACGSIGYDEDKNESCFYTIFVLPEYQKKGVGRLILENLENDEYATKSKKIIVPSSITAKSFYLKLGYFYKDNNKKANSQGLFILEKLRK</sequence>
<organism evidence="2 3">
    <name type="scientific">Anaerococcus hydrogenalis</name>
    <dbReference type="NCBI Taxonomy" id="33029"/>
    <lineage>
        <taxon>Bacteria</taxon>
        <taxon>Bacillati</taxon>
        <taxon>Bacillota</taxon>
        <taxon>Tissierellia</taxon>
        <taxon>Tissierellales</taxon>
        <taxon>Peptoniphilaceae</taxon>
        <taxon>Anaerococcus</taxon>
    </lineage>
</organism>
<protein>
    <submittedName>
        <fullName evidence="2">GNAT family N-acetyltransferase</fullName>
    </submittedName>
</protein>
<dbReference type="PANTHER" id="PTHR43451:SF1">
    <property type="entry name" value="ACETYLTRANSFERASE"/>
    <property type="match status" value="1"/>
</dbReference>
<dbReference type="GO" id="GO:0016747">
    <property type="term" value="F:acyltransferase activity, transferring groups other than amino-acyl groups"/>
    <property type="evidence" value="ECO:0007669"/>
    <property type="project" value="InterPro"/>
</dbReference>
<dbReference type="InterPro" id="IPR000182">
    <property type="entry name" value="GNAT_dom"/>
</dbReference>
<evidence type="ECO:0000259" key="1">
    <source>
        <dbReference type="PROSITE" id="PS51186"/>
    </source>
</evidence>
<feature type="domain" description="N-acetyltransferase" evidence="1">
    <location>
        <begin position="5"/>
        <end position="159"/>
    </location>
</feature>
<dbReference type="Pfam" id="PF13673">
    <property type="entry name" value="Acetyltransf_10"/>
    <property type="match status" value="1"/>
</dbReference>
<dbReference type="RefSeq" id="WP_102197490.1">
    <property type="nucleotide sequence ID" value="NZ_CAUPDS010000001.1"/>
</dbReference>
<gene>
    <name evidence="2" type="ORF">CJ192_01435</name>
</gene>
<dbReference type="EMBL" id="PNHP01000001">
    <property type="protein sequence ID" value="PMC82415.1"/>
    <property type="molecule type" value="Genomic_DNA"/>
</dbReference>
<dbReference type="AlphaFoldDB" id="A0A2N6UKT1"/>
<evidence type="ECO:0000313" key="3">
    <source>
        <dbReference type="Proteomes" id="UP000235658"/>
    </source>
</evidence>